<feature type="transmembrane region" description="Helical" evidence="1">
    <location>
        <begin position="77"/>
        <end position="99"/>
    </location>
</feature>
<dbReference type="AlphaFoldDB" id="A0A1A9F1R2"/>
<dbReference type="Proteomes" id="UP000078070">
    <property type="component" value="Chromosome"/>
</dbReference>
<keyword evidence="1" id="KW-0812">Transmembrane</keyword>
<dbReference type="EMBL" id="CP015839">
    <property type="protein sequence ID" value="ANG64274.1"/>
    <property type="molecule type" value="Genomic_DNA"/>
</dbReference>
<gene>
    <name evidence="3" type="ORF">A8C75_18550</name>
</gene>
<dbReference type="InterPro" id="IPR058208">
    <property type="entry name" value="PACE"/>
</dbReference>
<sequence>MRNTADRIRHTVGFELIGLVLLTGLGSWLLDLDMQHFGALAVLFSLLAMLWNYYYNRLFDQWLLRRRGTSIKRQRDRVVHALLFEGGLLLVTLPVIAWWLQVSLWQALAMDVGMVLFYLVFAYLYNLAYDRVFPVVEGAVLPQS</sequence>
<evidence type="ECO:0000313" key="3">
    <source>
        <dbReference type="EMBL" id="ANG64274.1"/>
    </source>
</evidence>
<keyword evidence="1" id="KW-0472">Membrane</keyword>
<dbReference type="Pfam" id="PF05232">
    <property type="entry name" value="BTP"/>
    <property type="match status" value="2"/>
</dbReference>
<evidence type="ECO:0000256" key="1">
    <source>
        <dbReference type="SAM" id="Phobius"/>
    </source>
</evidence>
<evidence type="ECO:0000259" key="2">
    <source>
        <dbReference type="Pfam" id="PF05232"/>
    </source>
</evidence>
<feature type="transmembrane region" description="Helical" evidence="1">
    <location>
        <begin position="12"/>
        <end position="30"/>
    </location>
</feature>
<feature type="domain" description="Chlorhexidine efflux transporter" evidence="2">
    <location>
        <begin position="2"/>
        <end position="65"/>
    </location>
</feature>
<dbReference type="InterPro" id="IPR007896">
    <property type="entry name" value="BTP_bacteria"/>
</dbReference>
<feature type="domain" description="Chlorhexidine efflux transporter" evidence="2">
    <location>
        <begin position="75"/>
        <end position="134"/>
    </location>
</feature>
<proteinExistence type="predicted"/>
<name>A0A1A9F1R2_9GAMM</name>
<accession>A0A1A9F1R2</accession>
<keyword evidence="1" id="KW-1133">Transmembrane helix</keyword>
<feature type="transmembrane region" description="Helical" evidence="1">
    <location>
        <begin position="36"/>
        <end position="56"/>
    </location>
</feature>
<dbReference type="KEGG" id="mars:A8C75_18550"/>
<keyword evidence="4" id="KW-1185">Reference proteome</keyword>
<evidence type="ECO:0000313" key="4">
    <source>
        <dbReference type="Proteomes" id="UP000078070"/>
    </source>
</evidence>
<organism evidence="3 4">
    <name type="scientific">Marinobacterium aestuarii</name>
    <dbReference type="NCBI Taxonomy" id="1821621"/>
    <lineage>
        <taxon>Bacteria</taxon>
        <taxon>Pseudomonadati</taxon>
        <taxon>Pseudomonadota</taxon>
        <taxon>Gammaproteobacteria</taxon>
        <taxon>Oceanospirillales</taxon>
        <taxon>Oceanospirillaceae</taxon>
        <taxon>Marinobacterium</taxon>
    </lineage>
</organism>
<reference evidence="3 4" key="2">
    <citation type="journal article" date="2018" name="Int. J. Syst. Evol. Microbiol.">
        <title>Marinobacterium aestuarii sp. nov., a benzene-degrading marine bacterium isolated from estuary sediment.</title>
        <authorList>
            <person name="Bae S.S."/>
            <person name="Jung J."/>
            <person name="Chung D."/>
            <person name="Baek K."/>
        </authorList>
    </citation>
    <scope>NUCLEOTIDE SEQUENCE [LARGE SCALE GENOMIC DNA]</scope>
    <source>
        <strain evidence="3 4">ST58-10</strain>
    </source>
</reference>
<dbReference type="NCBIfam" id="NF033664">
    <property type="entry name" value="PACE_transport"/>
    <property type="match status" value="1"/>
</dbReference>
<dbReference type="OrthoDB" id="1631120at2"/>
<feature type="transmembrane region" description="Helical" evidence="1">
    <location>
        <begin position="105"/>
        <end position="125"/>
    </location>
</feature>
<dbReference type="RefSeq" id="WP_067385742.1">
    <property type="nucleotide sequence ID" value="NZ_CP015839.1"/>
</dbReference>
<reference evidence="4" key="1">
    <citation type="submission" date="2016-05" db="EMBL/GenBank/DDBJ databases">
        <authorList>
            <person name="Baek K."/>
            <person name="Yang S.-J."/>
        </authorList>
    </citation>
    <scope>NUCLEOTIDE SEQUENCE [LARGE SCALE GENOMIC DNA]</scope>
    <source>
        <strain evidence="4">ST58-10</strain>
    </source>
</reference>
<protein>
    <submittedName>
        <fullName evidence="3">Transporter</fullName>
    </submittedName>
</protein>